<dbReference type="PANTHER" id="PTHR23419:SF8">
    <property type="entry name" value="FI09726P"/>
    <property type="match status" value="1"/>
</dbReference>
<dbReference type="SUPFAM" id="SSF54913">
    <property type="entry name" value="GlnB-like"/>
    <property type="match status" value="1"/>
</dbReference>
<reference evidence="2 3" key="1">
    <citation type="submission" date="2019-07" db="EMBL/GenBank/DDBJ databases">
        <title>Luteimonas sp. YD-1 nov., isolated from acidic soil.</title>
        <authorList>
            <person name="Zhou J."/>
        </authorList>
    </citation>
    <scope>NUCLEOTIDE SEQUENCE [LARGE SCALE GENOMIC DNA]</scope>
    <source>
        <strain evidence="2 3">YD-1</strain>
    </source>
</reference>
<keyword evidence="3" id="KW-1185">Reference proteome</keyword>
<dbReference type="InterPro" id="IPR004323">
    <property type="entry name" value="Ion_tolerance_CutA"/>
</dbReference>
<protein>
    <submittedName>
        <fullName evidence="2">Divalent-cation tolerance protein CutA</fullName>
    </submittedName>
</protein>
<evidence type="ECO:0000313" key="2">
    <source>
        <dbReference type="EMBL" id="TWT19618.1"/>
    </source>
</evidence>
<dbReference type="Proteomes" id="UP000315949">
    <property type="component" value="Unassembled WGS sequence"/>
</dbReference>
<dbReference type="GO" id="GO:0010038">
    <property type="term" value="P:response to metal ion"/>
    <property type="evidence" value="ECO:0007669"/>
    <property type="project" value="InterPro"/>
</dbReference>
<dbReference type="EMBL" id="VOHE01000003">
    <property type="protein sequence ID" value="TWT19618.1"/>
    <property type="molecule type" value="Genomic_DNA"/>
</dbReference>
<dbReference type="InterPro" id="IPR015867">
    <property type="entry name" value="N-reg_PII/ATP_PRibTrfase_C"/>
</dbReference>
<name>A0A5C5U1P1_9GAMM</name>
<comment type="similarity">
    <text evidence="1">Belongs to the CutA family.</text>
</comment>
<accession>A0A5C5U1P1</accession>
<dbReference type="AlphaFoldDB" id="A0A5C5U1P1"/>
<sequence>MSAIACLCTCPDADTARRLAGALVGERLAACVNLLPGVRSVYRWQGEVHEDQEVLLVVKTTRARLDALTERIRALHPYELPEVVAVDIAGGLPAYLAWIAEETRTGDSA</sequence>
<dbReference type="PANTHER" id="PTHR23419">
    <property type="entry name" value="DIVALENT CATION TOLERANCE CUTA-RELATED"/>
    <property type="match status" value="1"/>
</dbReference>
<comment type="caution">
    <text evidence="2">The sequence shown here is derived from an EMBL/GenBank/DDBJ whole genome shotgun (WGS) entry which is preliminary data.</text>
</comment>
<gene>
    <name evidence="2" type="ORF">FQY79_07160</name>
</gene>
<dbReference type="GO" id="GO:0005507">
    <property type="term" value="F:copper ion binding"/>
    <property type="evidence" value="ECO:0007669"/>
    <property type="project" value="TreeGrafter"/>
</dbReference>
<dbReference type="Pfam" id="PF03091">
    <property type="entry name" value="CutA1"/>
    <property type="match status" value="1"/>
</dbReference>
<dbReference type="OrthoDB" id="37622at2"/>
<organism evidence="2 3">
    <name type="scientific">Luteimonas wenzhouensis</name>
    <dbReference type="NCBI Taxonomy" id="2599615"/>
    <lineage>
        <taxon>Bacteria</taxon>
        <taxon>Pseudomonadati</taxon>
        <taxon>Pseudomonadota</taxon>
        <taxon>Gammaproteobacteria</taxon>
        <taxon>Lysobacterales</taxon>
        <taxon>Lysobacteraceae</taxon>
        <taxon>Luteimonas</taxon>
    </lineage>
</organism>
<dbReference type="Gene3D" id="3.30.70.120">
    <property type="match status" value="1"/>
</dbReference>
<evidence type="ECO:0000256" key="1">
    <source>
        <dbReference type="ARBA" id="ARBA00010169"/>
    </source>
</evidence>
<dbReference type="InterPro" id="IPR011322">
    <property type="entry name" value="N-reg_PII-like_a/b"/>
</dbReference>
<evidence type="ECO:0000313" key="3">
    <source>
        <dbReference type="Proteomes" id="UP000315949"/>
    </source>
</evidence>
<proteinExistence type="inferred from homology"/>
<dbReference type="RefSeq" id="WP_027071081.1">
    <property type="nucleotide sequence ID" value="NZ_VOHE01000003.1"/>
</dbReference>